<comment type="similarity">
    <text evidence="11">Belongs to the class I-like SAM-binding methyltransferase superfamily. DOT1 family.</text>
</comment>
<keyword evidence="13" id="KW-1185">Reference proteome</keyword>
<feature type="domain" description="DOT1" evidence="12">
    <location>
        <begin position="1"/>
        <end position="292"/>
    </location>
</feature>
<dbReference type="Proteomes" id="UP000046392">
    <property type="component" value="Unplaced"/>
</dbReference>
<keyword evidence="8 11" id="KW-0539">Nucleus</keyword>
<evidence type="ECO:0000256" key="8">
    <source>
        <dbReference type="ARBA" id="ARBA00023242"/>
    </source>
</evidence>
<keyword evidence="7 11" id="KW-0156">Chromatin regulator</keyword>
<comment type="subcellular location">
    <subcellularLocation>
        <location evidence="1 11">Nucleus</location>
    </subcellularLocation>
</comment>
<dbReference type="Pfam" id="PF08123">
    <property type="entry name" value="DOT1"/>
    <property type="match status" value="1"/>
</dbReference>
<dbReference type="SUPFAM" id="SSF53335">
    <property type="entry name" value="S-adenosyl-L-methionine-dependent methyltransferases"/>
    <property type="match status" value="1"/>
</dbReference>
<dbReference type="GO" id="GO:0000077">
    <property type="term" value="P:DNA damage checkpoint signaling"/>
    <property type="evidence" value="ECO:0007669"/>
    <property type="project" value="TreeGrafter"/>
</dbReference>
<evidence type="ECO:0000256" key="9">
    <source>
        <dbReference type="ARBA" id="ARBA00029821"/>
    </source>
</evidence>
<name>A0A0N5BQY7_STREA</name>
<evidence type="ECO:0000256" key="1">
    <source>
        <dbReference type="ARBA" id="ARBA00004123"/>
    </source>
</evidence>
<dbReference type="GO" id="GO:0032259">
    <property type="term" value="P:methylation"/>
    <property type="evidence" value="ECO:0007669"/>
    <property type="project" value="UniProtKB-KW"/>
</dbReference>
<evidence type="ECO:0000256" key="6">
    <source>
        <dbReference type="ARBA" id="ARBA00022691"/>
    </source>
</evidence>
<dbReference type="InterPro" id="IPR025789">
    <property type="entry name" value="DOT1_dom"/>
</dbReference>
<evidence type="ECO:0000256" key="11">
    <source>
        <dbReference type="RuleBase" id="RU271113"/>
    </source>
</evidence>
<evidence type="ECO:0000256" key="5">
    <source>
        <dbReference type="ARBA" id="ARBA00022679"/>
    </source>
</evidence>
<comment type="miscellaneous">
    <text evidence="11">In contrast to other lysine histone methyltransferases, it does not contain a SET domain, suggesting the existence of another mechanism for methylation of lysine residues of histones.</text>
</comment>
<protein>
    <recommendedName>
        <fullName evidence="3 11">Histone-lysine N-methyltransferase, H3 lysine-79 specific</fullName>
        <ecNumber evidence="2 11">2.1.1.360</ecNumber>
    </recommendedName>
    <alternativeName>
        <fullName evidence="9 11">Histone H3-K79 methyltransferase</fullName>
    </alternativeName>
</protein>
<dbReference type="GO" id="GO:0006281">
    <property type="term" value="P:DNA repair"/>
    <property type="evidence" value="ECO:0007669"/>
    <property type="project" value="TreeGrafter"/>
</dbReference>
<dbReference type="EC" id="2.1.1.360" evidence="2 11"/>
<dbReference type="Gene3D" id="3.40.50.150">
    <property type="entry name" value="Vaccinia Virus protein VP39"/>
    <property type="match status" value="1"/>
</dbReference>
<dbReference type="PROSITE" id="PS51569">
    <property type="entry name" value="DOT1"/>
    <property type="match status" value="1"/>
</dbReference>
<dbReference type="PANTHER" id="PTHR21451:SF0">
    <property type="entry name" value="HISTONE-LYSINE N-METHYLTRANSFERASE, H3 LYSINE-79 SPECIFIC"/>
    <property type="match status" value="1"/>
</dbReference>
<comment type="function">
    <text evidence="11">Histone methyltransferase that specifically trimethylates histone H3 to form H3K79me3. This methylation is required for telomere silencing and for the pachytene checkpoint during the meiotic cell cycle by allowing the recruitment of RAD9 to double strand breaks. Nucleosomes are preferred as substrate compared to free histone.</text>
</comment>
<keyword evidence="5 11" id="KW-0808">Transferase</keyword>
<keyword evidence="4 11" id="KW-0489">Methyltransferase</keyword>
<dbReference type="STRING" id="174720.A0A0N5BQY7"/>
<dbReference type="InterPro" id="IPR030445">
    <property type="entry name" value="H3-K79_meTrfase"/>
</dbReference>
<dbReference type="AlphaFoldDB" id="A0A0N5BQY7"/>
<evidence type="ECO:0000256" key="2">
    <source>
        <dbReference type="ARBA" id="ARBA00012190"/>
    </source>
</evidence>
<dbReference type="GO" id="GO:0140956">
    <property type="term" value="F:histone H3K79 trimethyltransferase activity"/>
    <property type="evidence" value="ECO:0007669"/>
    <property type="project" value="UniProtKB-EC"/>
</dbReference>
<dbReference type="WBParaSite" id="SPAL_0000829400.1">
    <property type="protein sequence ID" value="SPAL_0000829400.1"/>
    <property type="gene ID" value="SPAL_0000829400"/>
</dbReference>
<evidence type="ECO:0000256" key="4">
    <source>
        <dbReference type="ARBA" id="ARBA00022603"/>
    </source>
</evidence>
<evidence type="ECO:0000256" key="10">
    <source>
        <dbReference type="ARBA" id="ARBA00047770"/>
    </source>
</evidence>
<organism evidence="13 14">
    <name type="scientific">Strongyloides papillosus</name>
    <name type="common">Intestinal threadworm</name>
    <dbReference type="NCBI Taxonomy" id="174720"/>
    <lineage>
        <taxon>Eukaryota</taxon>
        <taxon>Metazoa</taxon>
        <taxon>Ecdysozoa</taxon>
        <taxon>Nematoda</taxon>
        <taxon>Chromadorea</taxon>
        <taxon>Rhabditida</taxon>
        <taxon>Tylenchina</taxon>
        <taxon>Panagrolaimomorpha</taxon>
        <taxon>Strongyloidoidea</taxon>
        <taxon>Strongyloididae</taxon>
        <taxon>Strongyloides</taxon>
    </lineage>
</organism>
<sequence length="305" mass="35915">MERIPYLSNFMSEKGCIIPENFQSSKILDIKNMKKMCKTFNKGVIEYKKSQSFCIEVPSPISMANYEFIENYIYCKIFKRIRNFNKNKPGFSDTVYGEILNKGVQRILEKFCLKNNDTLFDMGSGIGLLLLQASATTNVGKVVGIELVKEEYDFSVQLKDVFMHVMKFGNFKFQENIEFINGNFFENDNVTKICSEASAVFIHDISFQPDTLNRIRSDIFYNLRNQVKLITVQDHYGRFRLTPSKIYSIEAILTNRDKINIGRHLSYCSKEQFLHYYEINRTQLNQYKEKLRIVDERRRTRNKIK</sequence>
<evidence type="ECO:0000256" key="7">
    <source>
        <dbReference type="ARBA" id="ARBA00022853"/>
    </source>
</evidence>
<dbReference type="GO" id="GO:0005634">
    <property type="term" value="C:nucleus"/>
    <property type="evidence" value="ECO:0007669"/>
    <property type="project" value="UniProtKB-SubCell"/>
</dbReference>
<proteinExistence type="inferred from homology"/>
<evidence type="ECO:0000259" key="12">
    <source>
        <dbReference type="PROSITE" id="PS51569"/>
    </source>
</evidence>
<comment type="catalytic activity">
    <reaction evidence="10 11">
        <text>L-lysyl(79)-[histone H3] + 3 S-adenosyl-L-methionine = N(6),N(6),N(6)-trimethyl-L-lysyl(79)-[histone H3] + 3 S-adenosyl-L-homocysteine + 3 H(+)</text>
        <dbReference type="Rhea" id="RHEA:60328"/>
        <dbReference type="Rhea" id="RHEA-COMP:15549"/>
        <dbReference type="Rhea" id="RHEA-COMP:15552"/>
        <dbReference type="ChEBI" id="CHEBI:15378"/>
        <dbReference type="ChEBI" id="CHEBI:29969"/>
        <dbReference type="ChEBI" id="CHEBI:57856"/>
        <dbReference type="ChEBI" id="CHEBI:59789"/>
        <dbReference type="ChEBI" id="CHEBI:61961"/>
        <dbReference type="EC" id="2.1.1.360"/>
    </reaction>
</comment>
<reference evidence="14" key="1">
    <citation type="submission" date="2017-02" db="UniProtKB">
        <authorList>
            <consortium name="WormBaseParasite"/>
        </authorList>
    </citation>
    <scope>IDENTIFICATION</scope>
</reference>
<keyword evidence="6 11" id="KW-0949">S-adenosyl-L-methionine</keyword>
<dbReference type="PANTHER" id="PTHR21451">
    <property type="entry name" value="HISTONE H3 METHYLTRANSFERASE"/>
    <property type="match status" value="1"/>
</dbReference>
<accession>A0A0N5BQY7</accession>
<evidence type="ECO:0000256" key="3">
    <source>
        <dbReference type="ARBA" id="ARBA00020987"/>
    </source>
</evidence>
<evidence type="ECO:0000313" key="14">
    <source>
        <dbReference type="WBParaSite" id="SPAL_0000829400.1"/>
    </source>
</evidence>
<dbReference type="InterPro" id="IPR029063">
    <property type="entry name" value="SAM-dependent_MTases_sf"/>
</dbReference>
<evidence type="ECO:0000313" key="13">
    <source>
        <dbReference type="Proteomes" id="UP000046392"/>
    </source>
</evidence>